<proteinExistence type="predicted"/>
<name>A0A0F8WV69_9ZZZZ</name>
<accession>A0A0F8WV69</accession>
<organism evidence="1">
    <name type="scientific">marine sediment metagenome</name>
    <dbReference type="NCBI Taxonomy" id="412755"/>
    <lineage>
        <taxon>unclassified sequences</taxon>
        <taxon>metagenomes</taxon>
        <taxon>ecological metagenomes</taxon>
    </lineage>
</organism>
<feature type="non-terminal residue" evidence="1">
    <location>
        <position position="361"/>
    </location>
</feature>
<dbReference type="EMBL" id="LAZR01062896">
    <property type="protein sequence ID" value="KKK60583.1"/>
    <property type="molecule type" value="Genomic_DNA"/>
</dbReference>
<protein>
    <submittedName>
        <fullName evidence="1">Uncharacterized protein</fullName>
    </submittedName>
</protein>
<feature type="non-terminal residue" evidence="1">
    <location>
        <position position="1"/>
    </location>
</feature>
<evidence type="ECO:0000313" key="1">
    <source>
        <dbReference type="EMBL" id="KKK60583.1"/>
    </source>
</evidence>
<sequence length="361" mass="41422">QIQSKSLDIVEICNDLLEEEPDPDPPDVTLPYLIGNPAKGHYPKNNADDTRARTVWDMQAFNDNLYIGSGDISKRRGPAWIYRMDTGESLSSDYKTAEHEINLFRVFGQGEPDLQVKTLADTENLNDSQEVIVAPGIDCVGDNLYGTRYAKSIETTWTANKDIPNGQYVRDIAYFKDGLYVFIRNREGSFVLKSPNWNDWTELTRDRMGYLVPFKDELIIMGCRSYQTWDGDKLVTHNVSLFPDLPADQYTWTFRAIAFGNSVYYTREHYKVDTNAFTPLYMLDVDKREVEIVFAEKHIMDIVPYKNELYILTPYGISLKQVGSTSYKWERIIDLDLPALPWSLEILNGKFYVGLGYAGTN</sequence>
<comment type="caution">
    <text evidence="1">The sequence shown here is derived from an EMBL/GenBank/DDBJ whole genome shotgun (WGS) entry which is preliminary data.</text>
</comment>
<gene>
    <name evidence="1" type="ORF">LCGC14_3022910</name>
</gene>
<dbReference type="AlphaFoldDB" id="A0A0F8WV69"/>
<reference evidence="1" key="1">
    <citation type="journal article" date="2015" name="Nature">
        <title>Complex archaea that bridge the gap between prokaryotes and eukaryotes.</title>
        <authorList>
            <person name="Spang A."/>
            <person name="Saw J.H."/>
            <person name="Jorgensen S.L."/>
            <person name="Zaremba-Niedzwiedzka K."/>
            <person name="Martijn J."/>
            <person name="Lind A.E."/>
            <person name="van Eijk R."/>
            <person name="Schleper C."/>
            <person name="Guy L."/>
            <person name="Ettema T.J."/>
        </authorList>
    </citation>
    <scope>NUCLEOTIDE SEQUENCE</scope>
</reference>